<dbReference type="GO" id="GO:0004803">
    <property type="term" value="F:transposase activity"/>
    <property type="evidence" value="ECO:0007669"/>
    <property type="project" value="InterPro"/>
</dbReference>
<keyword evidence="2" id="KW-1185">Reference proteome</keyword>
<evidence type="ECO:0000313" key="2">
    <source>
        <dbReference type="Proteomes" id="UP000309016"/>
    </source>
</evidence>
<organism evidence="1 2">
    <name type="scientific">Antarcticibacterium flavum</name>
    <dbReference type="NCBI Taxonomy" id="2058175"/>
    <lineage>
        <taxon>Bacteria</taxon>
        <taxon>Pseudomonadati</taxon>
        <taxon>Bacteroidota</taxon>
        <taxon>Flavobacteriia</taxon>
        <taxon>Flavobacteriales</taxon>
        <taxon>Flavobacteriaceae</taxon>
        <taxon>Antarcticibacterium</taxon>
    </lineage>
</organism>
<dbReference type="AlphaFoldDB" id="A0A5B7X9W7"/>
<dbReference type="EMBL" id="CP040812">
    <property type="protein sequence ID" value="QCY71433.1"/>
    <property type="molecule type" value="Genomic_DNA"/>
</dbReference>
<proteinExistence type="predicted"/>
<dbReference type="GO" id="GO:0003677">
    <property type="term" value="F:DNA binding"/>
    <property type="evidence" value="ECO:0007669"/>
    <property type="project" value="InterPro"/>
</dbReference>
<gene>
    <name evidence="1" type="ORF">FHG64_12505</name>
</gene>
<evidence type="ECO:0008006" key="3">
    <source>
        <dbReference type="Google" id="ProtNLM"/>
    </source>
</evidence>
<dbReference type="Gene3D" id="3.30.70.1290">
    <property type="entry name" value="Transposase IS200-like"/>
    <property type="match status" value="1"/>
</dbReference>
<dbReference type="InterPro" id="IPR036515">
    <property type="entry name" value="Transposase_17_sf"/>
</dbReference>
<reference evidence="1 2" key="1">
    <citation type="submission" date="2019-06" db="EMBL/GenBank/DDBJ databases">
        <title>Complete genome sequence of Antarcticibacterium flavum KCTC 52984T from an Antarctic marine sediment.</title>
        <authorList>
            <person name="Lee Y.M."/>
            <person name="Shin S.C."/>
        </authorList>
    </citation>
    <scope>NUCLEOTIDE SEQUENCE [LARGE SCALE GENOMIC DNA]</scope>
    <source>
        <strain evidence="1 2">KCTC 52984</strain>
    </source>
</reference>
<dbReference type="OrthoDB" id="9794403at2"/>
<dbReference type="Proteomes" id="UP000309016">
    <property type="component" value="Chromosome"/>
</dbReference>
<evidence type="ECO:0000313" key="1">
    <source>
        <dbReference type="EMBL" id="QCY71433.1"/>
    </source>
</evidence>
<dbReference type="GO" id="GO:0006313">
    <property type="term" value="P:DNA transposition"/>
    <property type="evidence" value="ECO:0007669"/>
    <property type="project" value="InterPro"/>
</dbReference>
<name>A0A5B7X9W7_9FLAO</name>
<protein>
    <recommendedName>
        <fullName evidence="3">Transposase</fullName>
    </recommendedName>
</protein>
<dbReference type="SUPFAM" id="SSF143422">
    <property type="entry name" value="Transposase IS200-like"/>
    <property type="match status" value="1"/>
</dbReference>
<dbReference type="KEGG" id="afla:FHG64_12505"/>
<sequence length="116" mass="13713">MASSHLRNWDYSWNAANFITICTKNREHLFASLPSPISPNRPPTKNKFEPQSRNLGSINCRIKIGITTLARSRDSNFAWYSRSHDHLLRNENPFFKISHYIKNNPINWQDDIFYNF</sequence>
<accession>A0A5B7X9W7</accession>